<dbReference type="GO" id="GO:0000055">
    <property type="term" value="P:ribosomal large subunit export from nucleus"/>
    <property type="evidence" value="ECO:0007669"/>
    <property type="project" value="InterPro"/>
</dbReference>
<name>A0A6A5V0S7_9PLEO</name>
<keyword evidence="4" id="KW-0653">Protein transport</keyword>
<dbReference type="SUPFAM" id="SSF50978">
    <property type="entry name" value="WD40 repeat-like"/>
    <property type="match status" value="1"/>
</dbReference>
<feature type="compositionally biased region" description="Basic and acidic residues" evidence="8">
    <location>
        <begin position="769"/>
        <end position="785"/>
    </location>
</feature>
<evidence type="ECO:0000313" key="10">
    <source>
        <dbReference type="Proteomes" id="UP000800036"/>
    </source>
</evidence>
<organism evidence="9 10">
    <name type="scientific">Bimuria novae-zelandiae CBS 107.79</name>
    <dbReference type="NCBI Taxonomy" id="1447943"/>
    <lineage>
        <taxon>Eukaryota</taxon>
        <taxon>Fungi</taxon>
        <taxon>Dikarya</taxon>
        <taxon>Ascomycota</taxon>
        <taxon>Pezizomycotina</taxon>
        <taxon>Dothideomycetes</taxon>
        <taxon>Pleosporomycetidae</taxon>
        <taxon>Pleosporales</taxon>
        <taxon>Massarineae</taxon>
        <taxon>Didymosphaeriaceae</taxon>
        <taxon>Bimuria</taxon>
    </lineage>
</organism>
<reference evidence="9" key="1">
    <citation type="journal article" date="2020" name="Stud. Mycol.">
        <title>101 Dothideomycetes genomes: a test case for predicting lifestyles and emergence of pathogens.</title>
        <authorList>
            <person name="Haridas S."/>
            <person name="Albert R."/>
            <person name="Binder M."/>
            <person name="Bloem J."/>
            <person name="Labutti K."/>
            <person name="Salamov A."/>
            <person name="Andreopoulos B."/>
            <person name="Baker S."/>
            <person name="Barry K."/>
            <person name="Bills G."/>
            <person name="Bluhm B."/>
            <person name="Cannon C."/>
            <person name="Castanera R."/>
            <person name="Culley D."/>
            <person name="Daum C."/>
            <person name="Ezra D."/>
            <person name="Gonzalez J."/>
            <person name="Henrissat B."/>
            <person name="Kuo A."/>
            <person name="Liang C."/>
            <person name="Lipzen A."/>
            <person name="Lutzoni F."/>
            <person name="Magnuson J."/>
            <person name="Mondo S."/>
            <person name="Nolan M."/>
            <person name="Ohm R."/>
            <person name="Pangilinan J."/>
            <person name="Park H.-J."/>
            <person name="Ramirez L."/>
            <person name="Alfaro M."/>
            <person name="Sun H."/>
            <person name="Tritt A."/>
            <person name="Yoshinaga Y."/>
            <person name="Zwiers L.-H."/>
            <person name="Turgeon B."/>
            <person name="Goodwin S."/>
            <person name="Spatafora J."/>
            <person name="Crous P."/>
            <person name="Grigoriev I."/>
        </authorList>
    </citation>
    <scope>NUCLEOTIDE SEQUENCE</scope>
    <source>
        <strain evidence="9">CBS 107.79</strain>
    </source>
</reference>
<dbReference type="OrthoDB" id="341482at2759"/>
<keyword evidence="5" id="KW-0811">Translocation</keyword>
<dbReference type="GO" id="GO:0000056">
    <property type="term" value="P:ribosomal small subunit export from nucleus"/>
    <property type="evidence" value="ECO:0007669"/>
    <property type="project" value="InterPro"/>
</dbReference>
<dbReference type="GO" id="GO:0017056">
    <property type="term" value="F:structural constituent of nuclear pore"/>
    <property type="evidence" value="ECO:0007669"/>
    <property type="project" value="InterPro"/>
</dbReference>
<dbReference type="Proteomes" id="UP000800036">
    <property type="component" value="Unassembled WGS sequence"/>
</dbReference>
<evidence type="ECO:0000256" key="8">
    <source>
        <dbReference type="SAM" id="MobiDB-lite"/>
    </source>
</evidence>
<evidence type="ECO:0000256" key="3">
    <source>
        <dbReference type="ARBA" id="ARBA00022816"/>
    </source>
</evidence>
<evidence type="ECO:0000256" key="7">
    <source>
        <dbReference type="ARBA" id="ARBA00023242"/>
    </source>
</evidence>
<evidence type="ECO:0000256" key="4">
    <source>
        <dbReference type="ARBA" id="ARBA00022927"/>
    </source>
</evidence>
<dbReference type="InterPro" id="IPR036322">
    <property type="entry name" value="WD40_repeat_dom_sf"/>
</dbReference>
<evidence type="ECO:0000313" key="9">
    <source>
        <dbReference type="EMBL" id="KAF1970685.1"/>
    </source>
</evidence>
<evidence type="ECO:0008006" key="11">
    <source>
        <dbReference type="Google" id="ProtNLM"/>
    </source>
</evidence>
<keyword evidence="10" id="KW-1185">Reference proteome</keyword>
<dbReference type="PANTHER" id="PTHR13257">
    <property type="entry name" value="NUCLEOPORIN NUP84-RELATED"/>
    <property type="match status" value="1"/>
</dbReference>
<gene>
    <name evidence="9" type="ORF">BU23DRAFT_591006</name>
</gene>
<sequence>MPKILSLTPRWLQRPTPGHQLFAPKPSTGRAFSTKDSVPGLRKTIATKGTEIFVAVEHEIRWADLTRFKDEQTPAFRTFKISIPLPIERLTISPTGEYLAVSTSHTVHIVVLPEPSLLSTADSTPIKPKTFQVGPTAHVREESPIASVLWHPLGYHGRCLVTLTHAGVVRLWEINRADRSSFCETTLSIDLQKLANARNDQEDLGASHYGATKGFSPDYADLEVASACFGDSPDQEGVHGWAPMTLWIATVSGDVYALCPLLPAKWQLAESPGAATFKQTLISSINVNHADATENDNAPPEEKILADKQIKWLSDIIYQEPFTEQLSASETITVFGRPTSVPAVPLLQGPFSISPDVEDFELSDMIVYSLKTFTEGEEEEIAEGLPSAVVCLLTDTCEVHVCLDLEGVVGRWLPSAEDGYVPNPPEHVLAVVETITLAGDGVSSPFQSITQDTHTDFSFFVSHASGVFYVSLEQWVRKLEQELYSPQSGGVDFRLQRLLESTNTVAEMCIRRNPRDKTKDVTACVVVENTDIGGYMVLTTFDNEPQAVFLDAPDDDIPTKEQLEQYMARTTPDSEKREPWHPPKEFWERLDLHGSLQAVRRSKASWNDEIKLSPANLEILMTAHRLLAEHTEQLQIQVSDLFNRCQRLQDEYRVQIHTVAKTMVNIDKVTGKDDARNGAELYGSKQMEARLLNVQEKQKAQAKRYLTLRRKLASINTTKLSDKEIKFVDELQTMEGSLDKNAQRLTDDMDGSEVPVWERMNKVQAMKETLSKEVEEGAAKADNEQRPQSSMKVPSHSRRQEHDHIHAMLQRQTDLMEATIARLKNQGIQVSVVSVDDS</sequence>
<proteinExistence type="predicted"/>
<keyword evidence="6" id="KW-0906">Nuclear pore complex</keyword>
<keyword evidence="3" id="KW-0509">mRNA transport</keyword>
<feature type="region of interest" description="Disordered" evidence="8">
    <location>
        <begin position="769"/>
        <end position="801"/>
    </location>
</feature>
<dbReference type="GO" id="GO:0006606">
    <property type="term" value="P:protein import into nucleus"/>
    <property type="evidence" value="ECO:0007669"/>
    <property type="project" value="TreeGrafter"/>
</dbReference>
<evidence type="ECO:0000256" key="6">
    <source>
        <dbReference type="ARBA" id="ARBA00023132"/>
    </source>
</evidence>
<dbReference type="PANTHER" id="PTHR13257:SF0">
    <property type="entry name" value="NUCLEAR PORE COMPLEX PROTEIN NUP88"/>
    <property type="match status" value="1"/>
</dbReference>
<dbReference type="InterPro" id="IPR015943">
    <property type="entry name" value="WD40/YVTN_repeat-like_dom_sf"/>
</dbReference>
<dbReference type="InterPro" id="IPR037700">
    <property type="entry name" value="NUP88/NUP82"/>
</dbReference>
<evidence type="ECO:0000256" key="2">
    <source>
        <dbReference type="ARBA" id="ARBA00022448"/>
    </source>
</evidence>
<accession>A0A6A5V0S7</accession>
<keyword evidence="2" id="KW-0813">Transport</keyword>
<dbReference type="Gene3D" id="2.130.10.10">
    <property type="entry name" value="YVTN repeat-like/Quinoprotein amine dehydrogenase"/>
    <property type="match status" value="1"/>
</dbReference>
<dbReference type="EMBL" id="ML976699">
    <property type="protein sequence ID" value="KAF1970685.1"/>
    <property type="molecule type" value="Genomic_DNA"/>
</dbReference>
<comment type="subcellular location">
    <subcellularLocation>
        <location evidence="1">Nucleus</location>
        <location evidence="1">Nuclear pore complex</location>
    </subcellularLocation>
</comment>
<keyword evidence="7" id="KW-0539">Nucleus</keyword>
<dbReference type="AlphaFoldDB" id="A0A6A5V0S7"/>
<dbReference type="GO" id="GO:0005643">
    <property type="term" value="C:nuclear pore"/>
    <property type="evidence" value="ECO:0007669"/>
    <property type="project" value="UniProtKB-SubCell"/>
</dbReference>
<protein>
    <recommendedName>
        <fullName evidence="11">Nucleoporin Nup82</fullName>
    </recommendedName>
</protein>
<dbReference type="GO" id="GO:0006406">
    <property type="term" value="P:mRNA export from nucleus"/>
    <property type="evidence" value="ECO:0007669"/>
    <property type="project" value="TreeGrafter"/>
</dbReference>
<evidence type="ECO:0000256" key="1">
    <source>
        <dbReference type="ARBA" id="ARBA00004567"/>
    </source>
</evidence>
<evidence type="ECO:0000256" key="5">
    <source>
        <dbReference type="ARBA" id="ARBA00023010"/>
    </source>
</evidence>